<feature type="coiled-coil region" evidence="1">
    <location>
        <begin position="134"/>
        <end position="161"/>
    </location>
</feature>
<keyword evidence="4" id="KW-0378">Hydrolase</keyword>
<organism evidence="4 5">
    <name type="scientific">Cohaesibacter celericrescens</name>
    <dbReference type="NCBI Taxonomy" id="2067669"/>
    <lineage>
        <taxon>Bacteria</taxon>
        <taxon>Pseudomonadati</taxon>
        <taxon>Pseudomonadota</taxon>
        <taxon>Alphaproteobacteria</taxon>
        <taxon>Hyphomicrobiales</taxon>
        <taxon>Cohaesibacteraceae</taxon>
    </lineage>
</organism>
<dbReference type="Pfam" id="PF07486">
    <property type="entry name" value="Hydrolase_2"/>
    <property type="match status" value="1"/>
</dbReference>
<evidence type="ECO:0000259" key="3">
    <source>
        <dbReference type="Pfam" id="PF07486"/>
    </source>
</evidence>
<evidence type="ECO:0000256" key="2">
    <source>
        <dbReference type="SAM" id="MobiDB-lite"/>
    </source>
</evidence>
<dbReference type="InterPro" id="IPR042047">
    <property type="entry name" value="SleB_dom1"/>
</dbReference>
<dbReference type="EMBL" id="PKUQ01000055">
    <property type="protein sequence ID" value="PLW75177.1"/>
    <property type="molecule type" value="Genomic_DNA"/>
</dbReference>
<feature type="region of interest" description="Disordered" evidence="2">
    <location>
        <begin position="1"/>
        <end position="21"/>
    </location>
</feature>
<dbReference type="AlphaFoldDB" id="A0A2N5XL75"/>
<protein>
    <submittedName>
        <fullName evidence="4">Cell wall hydrolase</fullName>
    </submittedName>
</protein>
<name>A0A2N5XL75_9HYPH</name>
<comment type="caution">
    <text evidence="4">The sequence shown here is derived from an EMBL/GenBank/DDBJ whole genome shotgun (WGS) entry which is preliminary data.</text>
</comment>
<keyword evidence="5" id="KW-1185">Reference proteome</keyword>
<gene>
    <name evidence="4" type="ORF">C0081_22590</name>
</gene>
<keyword evidence="1" id="KW-0175">Coiled coil</keyword>
<reference evidence="4 5" key="1">
    <citation type="submission" date="2018-01" db="EMBL/GenBank/DDBJ databases">
        <title>The draft genome sequence of Cohaesibacter sp. H1304.</title>
        <authorList>
            <person name="Wang N.-N."/>
            <person name="Du Z.-J."/>
        </authorList>
    </citation>
    <scope>NUCLEOTIDE SEQUENCE [LARGE SCALE GENOMIC DNA]</scope>
    <source>
        <strain evidence="4 5">H1304</strain>
    </source>
</reference>
<accession>A0A2N5XL75</accession>
<dbReference type="Gene3D" id="1.10.10.2520">
    <property type="entry name" value="Cell wall hydrolase SleB, domain 1"/>
    <property type="match status" value="1"/>
</dbReference>
<sequence length="365" mass="40185">MLAQNSPATQSPSSTQDQDTLITGSTALAYAQTSVEALEEPFKAILTEQNSGQISEGNQVTILGAVEDLNRTLSGVTSENKETSASETKVQKIAALTPITELPRPRAAFTAQQTTQQQAAKVSQPLDVSPVVANLQAAEAKKELEQSAAIAEENDASAKHEGLTLAKSKERRAKLQLASLSGEREETSKKKSRFASWFSFGSSDKAQKAKIDAKGEHAWVTNKLPKSSYTKKQRTCLANAIYFEARSEPESGQIAVAQVVANRVKNPTYPNSLCGVVYQNQHKRNACQFSFACDRIPDRIRSKKAWDLAWKYANQVIDGEVWLKSVGSSTHYHATYVRPKWARTMKKRKKIGLHIFYKTYGGGWS</sequence>
<evidence type="ECO:0000256" key="1">
    <source>
        <dbReference type="SAM" id="Coils"/>
    </source>
</evidence>
<dbReference type="InterPro" id="IPR011105">
    <property type="entry name" value="Cell_wall_hydrolase_SleB"/>
</dbReference>
<feature type="domain" description="Cell wall hydrolase SleB" evidence="3">
    <location>
        <begin position="247"/>
        <end position="357"/>
    </location>
</feature>
<proteinExistence type="predicted"/>
<evidence type="ECO:0000313" key="5">
    <source>
        <dbReference type="Proteomes" id="UP000234881"/>
    </source>
</evidence>
<dbReference type="OrthoDB" id="9785345at2"/>
<dbReference type="Proteomes" id="UP000234881">
    <property type="component" value="Unassembled WGS sequence"/>
</dbReference>
<dbReference type="GO" id="GO:0016787">
    <property type="term" value="F:hydrolase activity"/>
    <property type="evidence" value="ECO:0007669"/>
    <property type="project" value="UniProtKB-KW"/>
</dbReference>
<evidence type="ECO:0000313" key="4">
    <source>
        <dbReference type="EMBL" id="PLW75177.1"/>
    </source>
</evidence>